<proteinExistence type="predicted"/>
<reference evidence="2" key="1">
    <citation type="submission" date="2022-11" db="UniProtKB">
        <authorList>
            <consortium name="WormBaseParasite"/>
        </authorList>
    </citation>
    <scope>IDENTIFICATION</scope>
</reference>
<protein>
    <submittedName>
        <fullName evidence="2">Uncharacterized protein</fullName>
    </submittedName>
</protein>
<name>A0A915DA15_9BILA</name>
<dbReference type="Proteomes" id="UP000887574">
    <property type="component" value="Unplaced"/>
</dbReference>
<dbReference type="AlphaFoldDB" id="A0A915DA15"/>
<organism evidence="1 2">
    <name type="scientific">Ditylenchus dipsaci</name>
    <dbReference type="NCBI Taxonomy" id="166011"/>
    <lineage>
        <taxon>Eukaryota</taxon>
        <taxon>Metazoa</taxon>
        <taxon>Ecdysozoa</taxon>
        <taxon>Nematoda</taxon>
        <taxon>Chromadorea</taxon>
        <taxon>Rhabditida</taxon>
        <taxon>Tylenchina</taxon>
        <taxon>Tylenchomorpha</taxon>
        <taxon>Sphaerularioidea</taxon>
        <taxon>Anguinidae</taxon>
        <taxon>Anguininae</taxon>
        <taxon>Ditylenchus</taxon>
    </lineage>
</organism>
<keyword evidence="1" id="KW-1185">Reference proteome</keyword>
<sequence>MGVKNDAFQALLINALHLARVEEPNNEIVQQENEAVDINYENRTTQAGNSNFTTSTWSRLSDRAIRKETCRERIRNEIEMVEDQDVQNIEIPRAAKMYMDGAGHKELLVLGDSGKDYLRRFRFLKAGLF</sequence>
<evidence type="ECO:0000313" key="2">
    <source>
        <dbReference type="WBParaSite" id="jg17232"/>
    </source>
</evidence>
<dbReference type="WBParaSite" id="jg17232">
    <property type="protein sequence ID" value="jg17232"/>
    <property type="gene ID" value="jg17232"/>
</dbReference>
<evidence type="ECO:0000313" key="1">
    <source>
        <dbReference type="Proteomes" id="UP000887574"/>
    </source>
</evidence>
<accession>A0A915DA15</accession>